<accession>A0A3P8UDU6</accession>
<dbReference type="InterPro" id="IPR011009">
    <property type="entry name" value="Kinase-like_dom_sf"/>
</dbReference>
<feature type="domain" description="Protein kinase" evidence="1">
    <location>
        <begin position="1"/>
        <end position="117"/>
    </location>
</feature>
<dbReference type="FunFam" id="1.10.510.10:FF:001592">
    <property type="entry name" value="Peripheral plasma membrane protein CASK"/>
    <property type="match status" value="1"/>
</dbReference>
<dbReference type="Proteomes" id="UP000265120">
    <property type="component" value="Chromosome 16"/>
</dbReference>
<dbReference type="Gene3D" id="1.10.510.10">
    <property type="entry name" value="Transferase(Phosphotransferase) domain 1"/>
    <property type="match status" value="1"/>
</dbReference>
<name>A0A3P8UDU6_CYNSE</name>
<proteinExistence type="predicted"/>
<dbReference type="Ensembl" id="ENSCSET00000001427.1">
    <property type="protein sequence ID" value="ENSCSEP00000001398.1"/>
    <property type="gene ID" value="ENSCSEG00000000959.1"/>
</dbReference>
<dbReference type="SUPFAM" id="SSF56112">
    <property type="entry name" value="Protein kinase-like (PK-like)"/>
    <property type="match status" value="1"/>
</dbReference>
<reference evidence="2 3" key="1">
    <citation type="journal article" date="2014" name="Nat. Genet.">
        <title>Whole-genome sequence of a flatfish provides insights into ZW sex chromosome evolution and adaptation to a benthic lifestyle.</title>
        <authorList>
            <person name="Chen S."/>
            <person name="Zhang G."/>
            <person name="Shao C."/>
            <person name="Huang Q."/>
            <person name="Liu G."/>
            <person name="Zhang P."/>
            <person name="Song W."/>
            <person name="An N."/>
            <person name="Chalopin D."/>
            <person name="Volff J.N."/>
            <person name="Hong Y."/>
            <person name="Li Q."/>
            <person name="Sha Z."/>
            <person name="Zhou H."/>
            <person name="Xie M."/>
            <person name="Yu Q."/>
            <person name="Liu Y."/>
            <person name="Xiang H."/>
            <person name="Wang N."/>
            <person name="Wu K."/>
            <person name="Yang C."/>
            <person name="Zhou Q."/>
            <person name="Liao X."/>
            <person name="Yang L."/>
            <person name="Hu Q."/>
            <person name="Zhang J."/>
            <person name="Meng L."/>
            <person name="Jin L."/>
            <person name="Tian Y."/>
            <person name="Lian J."/>
            <person name="Yang J."/>
            <person name="Miao G."/>
            <person name="Liu S."/>
            <person name="Liang Z."/>
            <person name="Yan F."/>
            <person name="Li Y."/>
            <person name="Sun B."/>
            <person name="Zhang H."/>
            <person name="Zhang J."/>
            <person name="Zhu Y."/>
            <person name="Du M."/>
            <person name="Zhao Y."/>
            <person name="Schartl M."/>
            <person name="Tang Q."/>
            <person name="Wang J."/>
        </authorList>
    </citation>
    <scope>NUCLEOTIDE SEQUENCE</scope>
</reference>
<dbReference type="AlphaFoldDB" id="A0A3P8UDU6"/>
<evidence type="ECO:0000313" key="3">
    <source>
        <dbReference type="Proteomes" id="UP000265120"/>
    </source>
</evidence>
<dbReference type="Pfam" id="PF00069">
    <property type="entry name" value="Pkinase"/>
    <property type="match status" value="1"/>
</dbReference>
<dbReference type="OMA" id="YMLFEFM"/>
<keyword evidence="3" id="KW-1185">Reference proteome</keyword>
<sequence>MLKHPHIVELLETYSSDGMLYMVFEFMDGADLCFEIVKRADAGFVYSEAVASHYMRQILEALRYCHDNNVIHRDVKVFQTSSSSFSSSSQFVVSALADVGFFFFSSSLSLISTINYI</sequence>
<evidence type="ECO:0000259" key="1">
    <source>
        <dbReference type="PROSITE" id="PS50011"/>
    </source>
</evidence>
<dbReference type="InParanoid" id="A0A3P8UDU6"/>
<dbReference type="STRING" id="244447.ENSCSEP00000001398"/>
<reference evidence="2" key="2">
    <citation type="submission" date="2025-08" db="UniProtKB">
        <authorList>
            <consortium name="Ensembl"/>
        </authorList>
    </citation>
    <scope>IDENTIFICATION</scope>
</reference>
<dbReference type="GeneTree" id="ENSGT00940000155600"/>
<dbReference type="PROSITE" id="PS50011">
    <property type="entry name" value="PROTEIN_KINASE_DOM"/>
    <property type="match status" value="1"/>
</dbReference>
<organism evidence="2 3">
    <name type="scientific">Cynoglossus semilaevis</name>
    <name type="common">Tongue sole</name>
    <dbReference type="NCBI Taxonomy" id="244447"/>
    <lineage>
        <taxon>Eukaryota</taxon>
        <taxon>Metazoa</taxon>
        <taxon>Chordata</taxon>
        <taxon>Craniata</taxon>
        <taxon>Vertebrata</taxon>
        <taxon>Euteleostomi</taxon>
        <taxon>Actinopterygii</taxon>
        <taxon>Neopterygii</taxon>
        <taxon>Teleostei</taxon>
        <taxon>Neoteleostei</taxon>
        <taxon>Acanthomorphata</taxon>
        <taxon>Carangaria</taxon>
        <taxon>Pleuronectiformes</taxon>
        <taxon>Pleuronectoidei</taxon>
        <taxon>Cynoglossidae</taxon>
        <taxon>Cynoglossinae</taxon>
        <taxon>Cynoglossus</taxon>
    </lineage>
</organism>
<dbReference type="InterPro" id="IPR000719">
    <property type="entry name" value="Prot_kinase_dom"/>
</dbReference>
<protein>
    <recommendedName>
        <fullName evidence="1">Protein kinase domain-containing protein</fullName>
    </recommendedName>
</protein>
<evidence type="ECO:0000313" key="2">
    <source>
        <dbReference type="Ensembl" id="ENSCSEP00000001398.1"/>
    </source>
</evidence>
<dbReference type="PANTHER" id="PTHR24347">
    <property type="entry name" value="SERINE/THREONINE-PROTEIN KINASE"/>
    <property type="match status" value="1"/>
</dbReference>
<dbReference type="GO" id="GO:0005524">
    <property type="term" value="F:ATP binding"/>
    <property type="evidence" value="ECO:0007669"/>
    <property type="project" value="InterPro"/>
</dbReference>
<reference evidence="2" key="3">
    <citation type="submission" date="2025-09" db="UniProtKB">
        <authorList>
            <consortium name="Ensembl"/>
        </authorList>
    </citation>
    <scope>IDENTIFICATION</scope>
</reference>
<dbReference type="GO" id="GO:0004672">
    <property type="term" value="F:protein kinase activity"/>
    <property type="evidence" value="ECO:0007669"/>
    <property type="project" value="InterPro"/>
</dbReference>